<dbReference type="SUPFAM" id="SSF56519">
    <property type="entry name" value="Penicillin binding protein dimerisation domain"/>
    <property type="match status" value="1"/>
</dbReference>
<keyword evidence="8" id="KW-1185">Reference proteome</keyword>
<keyword evidence="2" id="KW-0378">Hydrolase</keyword>
<dbReference type="InterPro" id="IPR050515">
    <property type="entry name" value="Beta-lactam/transpept"/>
</dbReference>
<dbReference type="RefSeq" id="WP_104420487.1">
    <property type="nucleotide sequence ID" value="NZ_PTJC01000006.1"/>
</dbReference>
<dbReference type="InterPro" id="IPR005311">
    <property type="entry name" value="PBP_dimer"/>
</dbReference>
<dbReference type="InterPro" id="IPR012338">
    <property type="entry name" value="Beta-lactam/transpept-like"/>
</dbReference>
<dbReference type="SUPFAM" id="SSF56601">
    <property type="entry name" value="beta-lactamase/transpeptidase-like"/>
    <property type="match status" value="1"/>
</dbReference>
<dbReference type="GO" id="GO:0051301">
    <property type="term" value="P:cell division"/>
    <property type="evidence" value="ECO:0007669"/>
    <property type="project" value="UniProtKB-KW"/>
</dbReference>
<evidence type="ECO:0000256" key="4">
    <source>
        <dbReference type="SAM" id="Phobius"/>
    </source>
</evidence>
<accession>A0A2S6I4A5</accession>
<dbReference type="Pfam" id="PF00905">
    <property type="entry name" value="Transpeptidase"/>
    <property type="match status" value="1"/>
</dbReference>
<dbReference type="InterPro" id="IPR036138">
    <property type="entry name" value="PBP_dimer_sf"/>
</dbReference>
<dbReference type="GO" id="GO:0071555">
    <property type="term" value="P:cell wall organization"/>
    <property type="evidence" value="ECO:0007669"/>
    <property type="project" value="TreeGrafter"/>
</dbReference>
<evidence type="ECO:0000259" key="6">
    <source>
        <dbReference type="Pfam" id="PF03717"/>
    </source>
</evidence>
<gene>
    <name evidence="7" type="ORF">CLV84_2934</name>
</gene>
<dbReference type="Gene3D" id="3.30.450.330">
    <property type="match status" value="1"/>
</dbReference>
<keyword evidence="4" id="KW-1133">Transmembrane helix</keyword>
<evidence type="ECO:0000256" key="2">
    <source>
        <dbReference type="ARBA" id="ARBA00022645"/>
    </source>
</evidence>
<dbReference type="PANTHER" id="PTHR30627">
    <property type="entry name" value="PEPTIDOGLYCAN D,D-TRANSPEPTIDASE"/>
    <property type="match status" value="1"/>
</dbReference>
<feature type="domain" description="Penicillin-binding protein dimerisation" evidence="6">
    <location>
        <begin position="56"/>
        <end position="213"/>
    </location>
</feature>
<dbReference type="InterPro" id="IPR001460">
    <property type="entry name" value="PCN-bd_Tpept"/>
</dbReference>
<dbReference type="Proteomes" id="UP000237662">
    <property type="component" value="Unassembled WGS sequence"/>
</dbReference>
<keyword evidence="2" id="KW-0121">Carboxypeptidase</keyword>
<dbReference type="Gene3D" id="3.90.1310.10">
    <property type="entry name" value="Penicillin-binding protein 2a (Domain 2)"/>
    <property type="match status" value="1"/>
</dbReference>
<comment type="caution">
    <text evidence="7">The sequence shown here is derived from an EMBL/GenBank/DDBJ whole genome shotgun (WGS) entry which is preliminary data.</text>
</comment>
<evidence type="ECO:0000313" key="8">
    <source>
        <dbReference type="Proteomes" id="UP000237662"/>
    </source>
</evidence>
<comment type="subcellular location">
    <subcellularLocation>
        <location evidence="1">Membrane</location>
    </subcellularLocation>
</comment>
<dbReference type="Gene3D" id="3.40.710.10">
    <property type="entry name" value="DD-peptidase/beta-lactamase superfamily"/>
    <property type="match status" value="1"/>
</dbReference>
<dbReference type="EMBL" id="PTJC01000006">
    <property type="protein sequence ID" value="PPK86017.1"/>
    <property type="molecule type" value="Genomic_DNA"/>
</dbReference>
<evidence type="ECO:0000256" key="3">
    <source>
        <dbReference type="ARBA" id="ARBA00023136"/>
    </source>
</evidence>
<evidence type="ECO:0000313" key="7">
    <source>
        <dbReference type="EMBL" id="PPK86017.1"/>
    </source>
</evidence>
<keyword evidence="7" id="KW-0132">Cell division</keyword>
<dbReference type="GO" id="GO:0004180">
    <property type="term" value="F:carboxypeptidase activity"/>
    <property type="evidence" value="ECO:0007669"/>
    <property type="project" value="UniProtKB-KW"/>
</dbReference>
<keyword evidence="3 4" id="KW-0472">Membrane</keyword>
<dbReference type="PANTHER" id="PTHR30627:SF1">
    <property type="entry name" value="PEPTIDOGLYCAN D,D-TRANSPEPTIDASE FTSI"/>
    <property type="match status" value="1"/>
</dbReference>
<protein>
    <submittedName>
        <fullName evidence="7">Cell division protein FtsI (Penicillin-binding protein 3)</fullName>
    </submittedName>
</protein>
<sequence>MAVNFKDEVLIRIFAILAVIIVPVAALLVYRTFDIAVVRQAEFQELGKERFRVVTVQAERGNIYGRHDNLLATSVPYFSLHFDPYVASPGDYYDNIDSLAILLSRYVDNSHTAGAWRDSLLIMRDSVAGVANHYFKLKESVSYSELSRIREFPIFNQGRMGGGLIVEKRAARKRPFGWLARRTIGYSRESGAKVGLEGAFDTQLAGESGQQEMFNMGGGIWLPTDNLAIVEPTSGADVHTTLDVNIQDIAENALELGVRRHRAEWGAAIVMEVETGAIRAMANLGAVNANRDKYAEQYNYAISRANEPGSTFKLATMMALLEDGHVELDSEVDIENGRKKFYDLTMEDSSPASRGWRVVSVRDAFEQSSNVGMAKLVDSLYHGNEFSERLRDFHLDSQSGIELEGERAPFINDTDQAGFSGISRAWMAIGYESRLTPLQMLTFYNAVANGGRMMKPYLVTKVQRNGRVLEDYKPTVIDEEVASPQTIEQLQSLLEGVVERGTARRLKSDQYRFAAKTGTSQQNYGLPNQKTKYQASFAGYFPAENPTYSIIVVVKDPTNGAYYGGDVAGPIFREIADNLYNSMIEVHEPINRGPRPVLYAGELPSRDAGYLSELVEVLDYVNVPVDTLPESELAVIGAADESVELAAINPAGQRFPNVRGMRLRDALYVLENDGYVVHPRGVGRVVNMRWQSDGNGQPGRDVELILR</sequence>
<dbReference type="OrthoDB" id="9804124at2"/>
<dbReference type="GO" id="GO:0008658">
    <property type="term" value="F:penicillin binding"/>
    <property type="evidence" value="ECO:0007669"/>
    <property type="project" value="InterPro"/>
</dbReference>
<evidence type="ECO:0000259" key="5">
    <source>
        <dbReference type="Pfam" id="PF00905"/>
    </source>
</evidence>
<keyword evidence="7" id="KW-0131">Cell cycle</keyword>
<evidence type="ECO:0000256" key="1">
    <source>
        <dbReference type="ARBA" id="ARBA00004370"/>
    </source>
</evidence>
<keyword evidence="2" id="KW-0645">Protease</keyword>
<reference evidence="7 8" key="1">
    <citation type="submission" date="2018-02" db="EMBL/GenBank/DDBJ databases">
        <title>Genomic Encyclopedia of Archaeal and Bacterial Type Strains, Phase II (KMG-II): from individual species to whole genera.</title>
        <authorList>
            <person name="Goeker M."/>
        </authorList>
    </citation>
    <scope>NUCLEOTIDE SEQUENCE [LARGE SCALE GENOMIC DNA]</scope>
    <source>
        <strain evidence="7 8">DSM 29526</strain>
    </source>
</reference>
<dbReference type="GO" id="GO:0005886">
    <property type="term" value="C:plasma membrane"/>
    <property type="evidence" value="ECO:0007669"/>
    <property type="project" value="TreeGrafter"/>
</dbReference>
<name>A0A2S6I4A5_9BACT</name>
<feature type="transmembrane region" description="Helical" evidence="4">
    <location>
        <begin position="9"/>
        <end position="30"/>
    </location>
</feature>
<dbReference type="AlphaFoldDB" id="A0A2S6I4A5"/>
<keyword evidence="4" id="KW-0812">Transmembrane</keyword>
<dbReference type="Pfam" id="PF03717">
    <property type="entry name" value="PBP_dimer"/>
    <property type="match status" value="1"/>
</dbReference>
<proteinExistence type="predicted"/>
<organism evidence="7 8">
    <name type="scientific">Neolewinella xylanilytica</name>
    <dbReference type="NCBI Taxonomy" id="1514080"/>
    <lineage>
        <taxon>Bacteria</taxon>
        <taxon>Pseudomonadati</taxon>
        <taxon>Bacteroidota</taxon>
        <taxon>Saprospiria</taxon>
        <taxon>Saprospirales</taxon>
        <taxon>Lewinellaceae</taxon>
        <taxon>Neolewinella</taxon>
    </lineage>
</organism>
<feature type="domain" description="Penicillin-binding protein transpeptidase" evidence="5">
    <location>
        <begin position="266"/>
        <end position="576"/>
    </location>
</feature>